<gene>
    <name evidence="2" type="ORF">LMG24238_00042</name>
</gene>
<evidence type="ECO:0000256" key="1">
    <source>
        <dbReference type="SAM" id="SignalP"/>
    </source>
</evidence>
<evidence type="ECO:0000313" key="3">
    <source>
        <dbReference type="Proteomes" id="UP000494255"/>
    </source>
</evidence>
<organism evidence="2 3">
    <name type="scientific">Paraburkholderia sediminicola</name>
    <dbReference type="NCBI Taxonomy" id="458836"/>
    <lineage>
        <taxon>Bacteria</taxon>
        <taxon>Pseudomonadati</taxon>
        <taxon>Pseudomonadota</taxon>
        <taxon>Betaproteobacteria</taxon>
        <taxon>Burkholderiales</taxon>
        <taxon>Burkholderiaceae</taxon>
        <taxon>Paraburkholderia</taxon>
    </lineage>
</organism>
<accession>A0A6J4ZNG8</accession>
<dbReference type="AlphaFoldDB" id="A0A6J4ZNG8"/>
<feature type="chain" id="PRO_5026727601" evidence="1">
    <location>
        <begin position="31"/>
        <end position="59"/>
    </location>
</feature>
<sequence>MNGTKTKTKTKRFSIAGCTVALMAPGFAGAQSSVSRGFCEAFMANAALRTTVSAPTPNS</sequence>
<name>A0A6J4ZNG8_9BURK</name>
<feature type="signal peptide" evidence="1">
    <location>
        <begin position="1"/>
        <end position="30"/>
    </location>
</feature>
<dbReference type="Proteomes" id="UP000494255">
    <property type="component" value="Unassembled WGS sequence"/>
</dbReference>
<keyword evidence="1" id="KW-0732">Signal</keyword>
<proteinExistence type="predicted"/>
<dbReference type="EMBL" id="CADIKC010000001">
    <property type="protein sequence ID" value="CAB3638295.1"/>
    <property type="molecule type" value="Genomic_DNA"/>
</dbReference>
<protein>
    <submittedName>
        <fullName evidence="2">Uncharacterized protein</fullName>
    </submittedName>
</protein>
<keyword evidence="3" id="KW-1185">Reference proteome</keyword>
<reference evidence="2 3" key="1">
    <citation type="submission" date="2020-04" db="EMBL/GenBank/DDBJ databases">
        <authorList>
            <person name="De Canck E."/>
        </authorList>
    </citation>
    <scope>NUCLEOTIDE SEQUENCE [LARGE SCALE GENOMIC DNA]</scope>
    <source>
        <strain evidence="2 3">LMG 24238</strain>
    </source>
</reference>
<evidence type="ECO:0000313" key="2">
    <source>
        <dbReference type="EMBL" id="CAB3638295.1"/>
    </source>
</evidence>